<evidence type="ECO:0000313" key="4">
    <source>
        <dbReference type="Proteomes" id="UP001391051"/>
    </source>
</evidence>
<dbReference type="RefSeq" id="XP_066698960.1">
    <property type="nucleotide sequence ID" value="XM_066842848.1"/>
</dbReference>
<feature type="region of interest" description="Disordered" evidence="1">
    <location>
        <begin position="61"/>
        <end position="87"/>
    </location>
</feature>
<keyword evidence="2" id="KW-0732">Signal</keyword>
<keyword evidence="4" id="KW-1185">Reference proteome</keyword>
<gene>
    <name evidence="3" type="ORF">PG986_006626</name>
</gene>
<comment type="caution">
    <text evidence="3">The sequence shown here is derived from an EMBL/GenBank/DDBJ whole genome shotgun (WGS) entry which is preliminary data.</text>
</comment>
<sequence length="191" mass="19773">MKPTTMLAAIAGILAPVASAVPSPSRVAGRTATGSGPLGLLTVDDTHRFFPAQAIKISSASSAPPIKRDRPRGPMPHGEANAKRQPTAAKYDDCAAAIGSLQSYPGNVTVQANLCYNWWEGSCLVKVCSVSGSFTGNAAHIAGTMTTTLLGPCAKAQGKSGVDSDCAAVDSRCGTYRWWLAQYGGEYDLPA</sequence>
<accession>A0ABR1QAL1</accession>
<dbReference type="Proteomes" id="UP001391051">
    <property type="component" value="Unassembled WGS sequence"/>
</dbReference>
<dbReference type="EMBL" id="JAQQWE010000005">
    <property type="protein sequence ID" value="KAK7950898.1"/>
    <property type="molecule type" value="Genomic_DNA"/>
</dbReference>
<proteinExistence type="predicted"/>
<evidence type="ECO:0000256" key="2">
    <source>
        <dbReference type="SAM" id="SignalP"/>
    </source>
</evidence>
<evidence type="ECO:0000313" key="3">
    <source>
        <dbReference type="EMBL" id="KAK7950898.1"/>
    </source>
</evidence>
<feature type="chain" id="PRO_5047403593" evidence="2">
    <location>
        <begin position="21"/>
        <end position="191"/>
    </location>
</feature>
<name>A0ABR1QAL1_9PEZI</name>
<feature type="signal peptide" evidence="2">
    <location>
        <begin position="1"/>
        <end position="20"/>
    </location>
</feature>
<organism evidence="3 4">
    <name type="scientific">Apiospora aurea</name>
    <dbReference type="NCBI Taxonomy" id="335848"/>
    <lineage>
        <taxon>Eukaryota</taxon>
        <taxon>Fungi</taxon>
        <taxon>Dikarya</taxon>
        <taxon>Ascomycota</taxon>
        <taxon>Pezizomycotina</taxon>
        <taxon>Sordariomycetes</taxon>
        <taxon>Xylariomycetidae</taxon>
        <taxon>Amphisphaeriales</taxon>
        <taxon>Apiosporaceae</taxon>
        <taxon>Apiospora</taxon>
    </lineage>
</organism>
<reference evidence="3 4" key="1">
    <citation type="submission" date="2023-01" db="EMBL/GenBank/DDBJ databases">
        <title>Analysis of 21 Apiospora genomes using comparative genomics revels a genus with tremendous synthesis potential of carbohydrate active enzymes and secondary metabolites.</title>
        <authorList>
            <person name="Sorensen T."/>
        </authorList>
    </citation>
    <scope>NUCLEOTIDE SEQUENCE [LARGE SCALE GENOMIC DNA]</scope>
    <source>
        <strain evidence="3 4">CBS 24483</strain>
    </source>
</reference>
<dbReference type="GeneID" id="92075910"/>
<protein>
    <submittedName>
        <fullName evidence="3">Uncharacterized protein</fullName>
    </submittedName>
</protein>
<evidence type="ECO:0000256" key="1">
    <source>
        <dbReference type="SAM" id="MobiDB-lite"/>
    </source>
</evidence>